<reference evidence="18 19" key="1">
    <citation type="journal article" date="2013" name="PLoS Genet.">
        <title>The genome and development-dependent transcriptomes of Pyronema confluens: a window into fungal evolution.</title>
        <authorList>
            <person name="Traeger S."/>
            <person name="Altegoer F."/>
            <person name="Freitag M."/>
            <person name="Gabaldon T."/>
            <person name="Kempken F."/>
            <person name="Kumar A."/>
            <person name="Marcet-Houben M."/>
            <person name="Poggeler S."/>
            <person name="Stajich J.E."/>
            <person name="Nowrousian M."/>
        </authorList>
    </citation>
    <scope>NUCLEOTIDE SEQUENCE [LARGE SCALE GENOMIC DNA]</scope>
    <source>
        <strain evidence="19">CBS 100304</strain>
        <tissue evidence="18">Vegetative mycelium</tissue>
    </source>
</reference>
<proteinExistence type="inferred from homology"/>
<feature type="region of interest" description="Disordered" evidence="16">
    <location>
        <begin position="465"/>
        <end position="556"/>
    </location>
</feature>
<keyword evidence="13" id="KW-0009">Actin-binding</keyword>
<feature type="domain" description="SH3" evidence="17">
    <location>
        <begin position="408"/>
        <end position="469"/>
    </location>
</feature>
<keyword evidence="9" id="KW-0254">Endocytosis</keyword>
<sequence length="1129" mass="122254">MSSPFLGVYTAVYSYQAQSDKEISFNEGDLLCVLEKPADDDWWKAKKKGNSVDDDEPVGLIPNNYIEEAKPIGKCKALYDYAQQTEEELSLNEDDQLDIYDNSDPDWTLVGRGGKFGYAPTNYVEKTSGAPSPAKVPSPVPQPVKQVAFQEPEPEPAPVSRPVPRIESPPLSPPLPDRAPPQQYRQPSPRLSMAASPASATFRPESTYDRGDYSRDHHDYDDDHRGERPTRPSRHSTIDHSTSHSHGSHGKHKHDKHDKHDKHHKRSKSPEFDDSGSDSDGPGLPLRLPHGGAAGNQSGIPPGFRTYPVMEVDGRKKRAATLGLGPNRLILLPDKSTRAREEWTMENLTGYNNEGKHVFMDLKHPSKSLDLHAGSTNTAEEIISALAEIRGALKANGLNEVIAAATGAKDNIGTVLYDFPAQGEDEVSVTAGDEVIILDAGNDEWWLVQRRVNGEEGVIPSSYVERGRKNVPTGGIKESPGIRAGGNDNRKSFLPSPTHTTTQSSSYAASGHSSHSSHSNHHNDVGASKVPERRSSLAPTRREPAAPTTKSSMPQISRLRYRKERPVNEIVLTDVITEPDLNQVRTWTDRSGTFKVEAQFLGCTNGKLHLHKVNGVKIAVPVNKMSMTDLRYVEDKTGMSLDEEKPLSEILREQRKNAPPPTQDHHRAAPPPPSARSPQPHSNVGASVVSVQQSGRKIDYDWFGFFLECGVEVNNCQRYALNFAKDELDETSLEGIGPDTMRTLGMKEGDILRVSKKLDERFGRNRKIIPMGDGTSLFTDENGNLKSSRARPPPAVQTGAVDPKALQTQTEGSKPPTPAPRSPARSPVPEAASGFDDDAWAPKPTKTPSPAPPPVVQAPPPAPAPAPAPPKPTGALGELASLSLDTPPLQPTIQNPQFVPPADPIFSGSNLTPQPTGRARPPAPQITGTSSLGIAPPPPRPLSAPQNYLPQQQQPMVPQFTGYSTMAPMQPPIMTAPMMPPPPQIMYQPTGFAPNGFGQPGMMQPQMTGMSGMGMSGMGMQPQMTGMSGMQQMQPQMTGMQSMQPQMTGMQFGGFGNNGMAVNRGLPPPLVPQMTAAPLMPQRTAAPTLIPQPTGPAPTVRFGVQKLTPQPTGKANLNKATPDNPFGFD</sequence>
<dbReference type="AlphaFoldDB" id="U4LT40"/>
<evidence type="ECO:0000313" key="18">
    <source>
        <dbReference type="EMBL" id="CCX34839.1"/>
    </source>
</evidence>
<dbReference type="GO" id="GO:0010008">
    <property type="term" value="C:endosome membrane"/>
    <property type="evidence" value="ECO:0007669"/>
    <property type="project" value="UniProtKB-SubCell"/>
</dbReference>
<dbReference type="GO" id="GO:0043130">
    <property type="term" value="F:ubiquitin binding"/>
    <property type="evidence" value="ECO:0007669"/>
    <property type="project" value="InterPro"/>
</dbReference>
<evidence type="ECO:0000256" key="16">
    <source>
        <dbReference type="SAM" id="MobiDB-lite"/>
    </source>
</evidence>
<dbReference type="Proteomes" id="UP000018144">
    <property type="component" value="Unassembled WGS sequence"/>
</dbReference>
<dbReference type="Pfam" id="PF00018">
    <property type="entry name" value="SH3_1"/>
    <property type="match status" value="2"/>
</dbReference>
<dbReference type="Gene3D" id="2.30.30.40">
    <property type="entry name" value="SH3 Domains"/>
    <property type="match status" value="3"/>
</dbReference>
<dbReference type="EMBL" id="HF936636">
    <property type="protein sequence ID" value="CCX34839.1"/>
    <property type="molecule type" value="Genomic_DNA"/>
</dbReference>
<feature type="compositionally biased region" description="Polar residues" evidence="16">
    <location>
        <begin position="776"/>
        <end position="787"/>
    </location>
</feature>
<keyword evidence="14" id="KW-0206">Cytoskeleton</keyword>
<dbReference type="Pfam" id="PF08226">
    <property type="entry name" value="DUF1720"/>
    <property type="match status" value="1"/>
</dbReference>
<keyword evidence="11" id="KW-0967">Endosome</keyword>
<feature type="compositionally biased region" description="Low complexity" evidence="16">
    <location>
        <begin position="495"/>
        <end position="517"/>
    </location>
</feature>
<dbReference type="PANTHER" id="PTHR15735:SF19">
    <property type="entry name" value="ACTIN CYTOSKELETON-REGULATORY COMPLEX PROTEIN SLA1"/>
    <property type="match status" value="1"/>
</dbReference>
<keyword evidence="6 15" id="KW-0728">SH3 domain</keyword>
<dbReference type="Pfam" id="PF03983">
    <property type="entry name" value="SHD1"/>
    <property type="match status" value="1"/>
</dbReference>
<dbReference type="GO" id="GO:0006897">
    <property type="term" value="P:endocytosis"/>
    <property type="evidence" value="ECO:0007669"/>
    <property type="project" value="UniProtKB-KW"/>
</dbReference>
<comment type="subcellular location">
    <subcellularLocation>
        <location evidence="3">Cell membrane</location>
        <topology evidence="3">Peripheral membrane protein</topology>
        <orientation evidence="3">Cytoplasmic side</orientation>
    </subcellularLocation>
    <subcellularLocation>
        <location evidence="2">Cytoplasm</location>
        <location evidence="2">Cytoskeleton</location>
        <location evidence="2">Actin patch</location>
    </subcellularLocation>
    <subcellularLocation>
        <location evidence="1">Endosome membrane</location>
        <topology evidence="1">Peripheral membrane protein</topology>
        <orientation evidence="1">Cytoplasmic side</orientation>
    </subcellularLocation>
</comment>
<organism evidence="18 19">
    <name type="scientific">Pyronema omphalodes (strain CBS 100304)</name>
    <name type="common">Pyronema confluens</name>
    <dbReference type="NCBI Taxonomy" id="1076935"/>
    <lineage>
        <taxon>Eukaryota</taxon>
        <taxon>Fungi</taxon>
        <taxon>Dikarya</taxon>
        <taxon>Ascomycota</taxon>
        <taxon>Pezizomycotina</taxon>
        <taxon>Pezizomycetes</taxon>
        <taxon>Pezizales</taxon>
        <taxon>Pyronemataceae</taxon>
        <taxon>Pyronema</taxon>
    </lineage>
</organism>
<name>U4LT40_PYROM</name>
<feature type="domain" description="SH3" evidence="17">
    <location>
        <begin position="72"/>
        <end position="129"/>
    </location>
</feature>
<accession>U4LT40</accession>
<dbReference type="GO" id="GO:0030674">
    <property type="term" value="F:protein-macromolecule adaptor activity"/>
    <property type="evidence" value="ECO:0007669"/>
    <property type="project" value="InterPro"/>
</dbReference>
<evidence type="ECO:0000256" key="14">
    <source>
        <dbReference type="ARBA" id="ARBA00023212"/>
    </source>
</evidence>
<dbReference type="PANTHER" id="PTHR15735">
    <property type="entry name" value="FCH AND DOUBLE SH3 DOMAINS PROTEIN"/>
    <property type="match status" value="1"/>
</dbReference>
<dbReference type="InterPro" id="IPR007131">
    <property type="entry name" value="SHD1"/>
</dbReference>
<evidence type="ECO:0000256" key="2">
    <source>
        <dbReference type="ARBA" id="ARBA00004134"/>
    </source>
</evidence>
<evidence type="ECO:0000256" key="10">
    <source>
        <dbReference type="ARBA" id="ARBA00022737"/>
    </source>
</evidence>
<feature type="compositionally biased region" description="Basic and acidic residues" evidence="16">
    <location>
        <begin position="530"/>
        <end position="544"/>
    </location>
</feature>
<evidence type="ECO:0000256" key="8">
    <source>
        <dbReference type="ARBA" id="ARBA00022490"/>
    </source>
</evidence>
<evidence type="ECO:0000259" key="17">
    <source>
        <dbReference type="PROSITE" id="PS50002"/>
    </source>
</evidence>
<keyword evidence="10" id="KW-0677">Repeat</keyword>
<evidence type="ECO:0000256" key="11">
    <source>
        <dbReference type="ARBA" id="ARBA00022753"/>
    </source>
</evidence>
<feature type="compositionally biased region" description="Polar residues" evidence="16">
    <location>
        <begin position="1107"/>
        <end position="1121"/>
    </location>
</feature>
<evidence type="ECO:0000313" key="19">
    <source>
        <dbReference type="Proteomes" id="UP000018144"/>
    </source>
</evidence>
<dbReference type="Pfam" id="PF14604">
    <property type="entry name" value="SH3_9"/>
    <property type="match status" value="1"/>
</dbReference>
<feature type="compositionally biased region" description="Low complexity" evidence="16">
    <location>
        <begin position="822"/>
        <end position="833"/>
    </location>
</feature>
<feature type="domain" description="SH3" evidence="17">
    <location>
        <begin position="4"/>
        <end position="71"/>
    </location>
</feature>
<dbReference type="InterPro" id="IPR013182">
    <property type="entry name" value="DUF1720"/>
</dbReference>
<dbReference type="GO" id="GO:0030479">
    <property type="term" value="C:actin cortical patch"/>
    <property type="evidence" value="ECO:0007669"/>
    <property type="project" value="UniProtKB-SubCell"/>
</dbReference>
<evidence type="ECO:0000256" key="9">
    <source>
        <dbReference type="ARBA" id="ARBA00022583"/>
    </source>
</evidence>
<dbReference type="PRINTS" id="PR00452">
    <property type="entry name" value="SH3DOMAIN"/>
</dbReference>
<evidence type="ECO:0000256" key="3">
    <source>
        <dbReference type="ARBA" id="ARBA00004413"/>
    </source>
</evidence>
<evidence type="ECO:0000256" key="12">
    <source>
        <dbReference type="ARBA" id="ARBA00023136"/>
    </source>
</evidence>
<evidence type="ECO:0000256" key="7">
    <source>
        <dbReference type="ARBA" id="ARBA00022475"/>
    </source>
</evidence>
<feature type="compositionally biased region" description="Low complexity" evidence="16">
    <location>
        <begin position="278"/>
        <end position="291"/>
    </location>
</feature>
<feature type="region of interest" description="Disordered" evidence="16">
    <location>
        <begin position="765"/>
        <end position="940"/>
    </location>
</feature>
<dbReference type="InterPro" id="IPR013761">
    <property type="entry name" value="SAM/pointed_sf"/>
</dbReference>
<dbReference type="eggNOG" id="ENOG502QQC3">
    <property type="taxonomic scope" value="Eukaryota"/>
</dbReference>
<dbReference type="STRING" id="1076935.U4LT40"/>
<dbReference type="CDD" id="cd11773">
    <property type="entry name" value="SH3_Sla1p_1"/>
    <property type="match status" value="1"/>
</dbReference>
<dbReference type="GO" id="GO:0003779">
    <property type="term" value="F:actin binding"/>
    <property type="evidence" value="ECO:0007669"/>
    <property type="project" value="UniProtKB-KW"/>
</dbReference>
<dbReference type="Pfam" id="PF24081">
    <property type="entry name" value="PH_SLA1"/>
    <property type="match status" value="1"/>
</dbReference>
<evidence type="ECO:0000256" key="5">
    <source>
        <dbReference type="ARBA" id="ARBA00020357"/>
    </source>
</evidence>
<feature type="compositionally biased region" description="Pro residues" evidence="16">
    <location>
        <begin position="845"/>
        <end position="872"/>
    </location>
</feature>
<dbReference type="SMART" id="SM00326">
    <property type="entry name" value="SH3"/>
    <property type="match status" value="3"/>
</dbReference>
<keyword evidence="8" id="KW-0963">Cytoplasm</keyword>
<dbReference type="GO" id="GO:0005886">
    <property type="term" value="C:plasma membrane"/>
    <property type="evidence" value="ECO:0007669"/>
    <property type="project" value="UniProtKB-SubCell"/>
</dbReference>
<evidence type="ECO:0000256" key="13">
    <source>
        <dbReference type="ARBA" id="ARBA00023203"/>
    </source>
</evidence>
<feature type="compositionally biased region" description="Basic residues" evidence="16">
    <location>
        <begin position="246"/>
        <end position="267"/>
    </location>
</feature>
<dbReference type="InterPro" id="IPR001452">
    <property type="entry name" value="SH3_domain"/>
</dbReference>
<dbReference type="PRINTS" id="PR01217">
    <property type="entry name" value="PRICHEXTENSN"/>
</dbReference>
<dbReference type="InterPro" id="IPR036028">
    <property type="entry name" value="SH3-like_dom_sf"/>
</dbReference>
<evidence type="ECO:0000256" key="1">
    <source>
        <dbReference type="ARBA" id="ARBA00004125"/>
    </source>
</evidence>
<dbReference type="OrthoDB" id="26539at2759"/>
<keyword evidence="12" id="KW-0472">Membrane</keyword>
<dbReference type="PROSITE" id="PS50002">
    <property type="entry name" value="SH3"/>
    <property type="match status" value="3"/>
</dbReference>
<dbReference type="InterPro" id="IPR035800">
    <property type="entry name" value="Sla1_SH3_1"/>
</dbReference>
<comment type="similarity">
    <text evidence="4">Belongs to the SLA1 family.</text>
</comment>
<feature type="region of interest" description="Disordered" evidence="16">
    <location>
        <begin position="118"/>
        <end position="306"/>
    </location>
</feature>
<feature type="region of interest" description="Disordered" evidence="16">
    <location>
        <begin position="1086"/>
        <end position="1129"/>
    </location>
</feature>
<feature type="compositionally biased region" description="Basic and acidic residues" evidence="16">
    <location>
        <begin position="206"/>
        <end position="242"/>
    </location>
</feature>
<gene>
    <name evidence="18" type="ORF">PCON_04357</name>
</gene>
<dbReference type="GO" id="GO:0042802">
    <property type="term" value="F:identical protein binding"/>
    <property type="evidence" value="ECO:0007669"/>
    <property type="project" value="InterPro"/>
</dbReference>
<dbReference type="OMA" id="FMAQGED"/>
<evidence type="ECO:0000256" key="6">
    <source>
        <dbReference type="ARBA" id="ARBA00022443"/>
    </source>
</evidence>
<feature type="compositionally biased region" description="Pro residues" evidence="16">
    <location>
        <begin position="170"/>
        <end position="179"/>
    </location>
</feature>
<dbReference type="Gene3D" id="2.30.30.700">
    <property type="entry name" value="SLA1 homology domain 1"/>
    <property type="match status" value="1"/>
</dbReference>
<keyword evidence="7" id="KW-1003">Cell membrane</keyword>
<feature type="region of interest" description="Disordered" evidence="16">
    <location>
        <begin position="655"/>
        <end position="684"/>
    </location>
</feature>
<evidence type="ECO:0000256" key="15">
    <source>
        <dbReference type="PROSITE-ProRule" id="PRU00192"/>
    </source>
</evidence>
<dbReference type="Gene3D" id="1.10.150.50">
    <property type="entry name" value="Transcription Factor, Ets-1"/>
    <property type="match status" value="1"/>
</dbReference>
<keyword evidence="19" id="KW-1185">Reference proteome</keyword>
<dbReference type="InterPro" id="IPR056996">
    <property type="entry name" value="PH_SLA1"/>
</dbReference>
<dbReference type="SUPFAM" id="SSF50044">
    <property type="entry name" value="SH3-domain"/>
    <property type="match status" value="3"/>
</dbReference>
<evidence type="ECO:0000256" key="4">
    <source>
        <dbReference type="ARBA" id="ARBA00007948"/>
    </source>
</evidence>
<protein>
    <recommendedName>
        <fullName evidence="5">Actin cytoskeleton-regulatory complex protein SLA1</fullName>
    </recommendedName>
</protein>